<dbReference type="EMBL" id="JAQQAF010000008">
    <property type="protein sequence ID" value="KAJ8467428.1"/>
    <property type="molecule type" value="Genomic_DNA"/>
</dbReference>
<dbReference type="PANTHER" id="PTHR46087:SF1">
    <property type="entry name" value="ARM REPEAT SUPERFAMILY PROTEIN"/>
    <property type="match status" value="1"/>
</dbReference>
<name>A0AAV8QAS2_ENSVE</name>
<dbReference type="AlphaFoldDB" id="A0AAV8QAS2"/>
<dbReference type="Proteomes" id="UP001222027">
    <property type="component" value="Unassembled WGS sequence"/>
</dbReference>
<dbReference type="Pfam" id="PF21052">
    <property type="entry name" value="EFR3_ARM"/>
    <property type="match status" value="1"/>
</dbReference>
<sequence length="169" mass="19548">MGVMSRRVLPACGYLCCFCPSLRTRSRQPVKRYKKLLTDAFPRSPDGQPNDRMIGKLCEYASRNPVRIPKITKYLEQRCYKELRNGQFYLAKVVPCVYRKMITSCKEQMPLYATSLLSIVQTLLDQTRQDDMRILGCLVLVDFLNNQIAVQNLFNFLYQAPFTGWTGLS</sequence>
<keyword evidence="2" id="KW-1185">Reference proteome</keyword>
<comment type="caution">
    <text evidence="1">The sequence shown here is derived from an EMBL/GenBank/DDBJ whole genome shotgun (WGS) entry which is preliminary data.</text>
</comment>
<gene>
    <name evidence="1" type="ORF">OPV22_029980</name>
</gene>
<organism evidence="1 2">
    <name type="scientific">Ensete ventricosum</name>
    <name type="common">Abyssinian banana</name>
    <name type="synonym">Musa ensete</name>
    <dbReference type="NCBI Taxonomy" id="4639"/>
    <lineage>
        <taxon>Eukaryota</taxon>
        <taxon>Viridiplantae</taxon>
        <taxon>Streptophyta</taxon>
        <taxon>Embryophyta</taxon>
        <taxon>Tracheophyta</taxon>
        <taxon>Spermatophyta</taxon>
        <taxon>Magnoliopsida</taxon>
        <taxon>Liliopsida</taxon>
        <taxon>Zingiberales</taxon>
        <taxon>Musaceae</taxon>
        <taxon>Ensete</taxon>
    </lineage>
</organism>
<evidence type="ECO:0000313" key="2">
    <source>
        <dbReference type="Proteomes" id="UP001222027"/>
    </source>
</evidence>
<accession>A0AAV8QAS2</accession>
<protein>
    <submittedName>
        <fullName evidence="1">Uncharacterized protein</fullName>
    </submittedName>
</protein>
<evidence type="ECO:0000313" key="1">
    <source>
        <dbReference type="EMBL" id="KAJ8467428.1"/>
    </source>
</evidence>
<dbReference type="InterPro" id="IPR049152">
    <property type="entry name" value="EFR3-like_ARM"/>
</dbReference>
<reference evidence="1 2" key="1">
    <citation type="submission" date="2022-12" db="EMBL/GenBank/DDBJ databases">
        <title>Chromosome-scale assembly of the Ensete ventricosum genome.</title>
        <authorList>
            <person name="Dussert Y."/>
            <person name="Stocks J."/>
            <person name="Wendawek A."/>
            <person name="Woldeyes F."/>
            <person name="Nichols R.A."/>
            <person name="Borrell J.S."/>
        </authorList>
    </citation>
    <scope>NUCLEOTIDE SEQUENCE [LARGE SCALE GENOMIC DNA]</scope>
    <source>
        <strain evidence="2">cv. Maze</strain>
        <tissue evidence="1">Seeds</tissue>
    </source>
</reference>
<dbReference type="PANTHER" id="PTHR46087">
    <property type="entry name" value="PUTATIVE, EXPRESSED-RELATED"/>
    <property type="match status" value="1"/>
</dbReference>
<dbReference type="InterPro" id="IPR055296">
    <property type="entry name" value="SRL2-like"/>
</dbReference>
<proteinExistence type="predicted"/>